<sequence>MVRIQGIVRLANAVRQKLQTGILPGEVPEFQEFIRRNVKQIEELCRQAKTTPRSLPSPSHKAYLFLKGLDLERLPLRREAVLPLPSKRVRISNVVKSYKAFLEWISVAAAKRASIPTERGRIVRSLREEVAEIERICLENGASPRDLEDPSRRAYGWMKFLTQEDHLERHLETVSRGMEILRQVGARHGLGPRKLLFQLVQQAAIYCRKTGRDAISVQASEGFLDADDKTLEALAHCVLVGRDGQWRQRVEAYVDSETYADILFEVEEASGLGELQGRGRHYDLKALFEKINAERFQGKLDPPGLTWSRTFTFRKFGHYHPTRDLVMISLTLDDPGVPPFVIEFVLYHELLHKKLGIRREGSIRRAHTEEFRREERRFPHYQDAEAWLVRLATQLQQGKGLLVP</sequence>
<evidence type="ECO:0000313" key="1">
    <source>
        <dbReference type="EMBL" id="MBI2875813.1"/>
    </source>
</evidence>
<gene>
    <name evidence="1" type="ORF">HYY20_02905</name>
</gene>
<evidence type="ECO:0008006" key="3">
    <source>
        <dbReference type="Google" id="ProtNLM"/>
    </source>
</evidence>
<reference evidence="1" key="1">
    <citation type="submission" date="2020-07" db="EMBL/GenBank/DDBJ databases">
        <title>Huge and variable diversity of episymbiotic CPR bacteria and DPANN archaea in groundwater ecosystems.</title>
        <authorList>
            <person name="He C.Y."/>
            <person name="Keren R."/>
            <person name="Whittaker M."/>
            <person name="Farag I.F."/>
            <person name="Doudna J."/>
            <person name="Cate J.H.D."/>
            <person name="Banfield J.F."/>
        </authorList>
    </citation>
    <scope>NUCLEOTIDE SEQUENCE</scope>
    <source>
        <strain evidence="1">NC_groundwater_672_Ag_B-0.1um_62_36</strain>
    </source>
</reference>
<dbReference type="AlphaFoldDB" id="A0A932CM51"/>
<name>A0A932CM51_UNCTE</name>
<comment type="caution">
    <text evidence="1">The sequence shown here is derived from an EMBL/GenBank/DDBJ whole genome shotgun (WGS) entry which is preliminary data.</text>
</comment>
<accession>A0A932CM51</accession>
<dbReference type="EMBL" id="JACPRF010000088">
    <property type="protein sequence ID" value="MBI2875813.1"/>
    <property type="molecule type" value="Genomic_DNA"/>
</dbReference>
<evidence type="ECO:0000313" key="2">
    <source>
        <dbReference type="Proteomes" id="UP000769766"/>
    </source>
</evidence>
<dbReference type="Proteomes" id="UP000769766">
    <property type="component" value="Unassembled WGS sequence"/>
</dbReference>
<protein>
    <recommendedName>
        <fullName evidence="3">SprT-like domain-containing protein</fullName>
    </recommendedName>
</protein>
<organism evidence="1 2">
    <name type="scientific">Tectimicrobiota bacterium</name>
    <dbReference type="NCBI Taxonomy" id="2528274"/>
    <lineage>
        <taxon>Bacteria</taxon>
        <taxon>Pseudomonadati</taxon>
        <taxon>Nitrospinota/Tectimicrobiota group</taxon>
        <taxon>Candidatus Tectimicrobiota</taxon>
    </lineage>
</organism>
<proteinExistence type="predicted"/>